<dbReference type="Proteomes" id="UP001629462">
    <property type="component" value="Unassembled WGS sequence"/>
</dbReference>
<dbReference type="RefSeq" id="WP_408164535.1">
    <property type="nucleotide sequence ID" value="NZ_JAQQDB010000158.1"/>
</dbReference>
<name>A0ABW9CZV2_9BURK</name>
<feature type="non-terminal residue" evidence="1">
    <location>
        <position position="1"/>
    </location>
</feature>
<keyword evidence="2" id="KW-1185">Reference proteome</keyword>
<evidence type="ECO:0000313" key="2">
    <source>
        <dbReference type="Proteomes" id="UP001629462"/>
    </source>
</evidence>
<gene>
    <name evidence="1" type="ORF">PQR08_38655</name>
</gene>
<protein>
    <submittedName>
        <fullName evidence="1">Uncharacterized protein</fullName>
    </submittedName>
</protein>
<reference evidence="1 2" key="1">
    <citation type="journal article" date="2024" name="Chem. Sci.">
        <title>Discovery of megapolipeptins by genome mining of a Burkholderiales bacteria collection.</title>
        <authorList>
            <person name="Paulo B.S."/>
            <person name="Recchia M.J.J."/>
            <person name="Lee S."/>
            <person name="Fergusson C.H."/>
            <person name="Romanowski S.B."/>
            <person name="Hernandez A."/>
            <person name="Krull N."/>
            <person name="Liu D.Y."/>
            <person name="Cavanagh H."/>
            <person name="Bos A."/>
            <person name="Gray C.A."/>
            <person name="Murphy B.T."/>
            <person name="Linington R.G."/>
            <person name="Eustaquio A.S."/>
        </authorList>
    </citation>
    <scope>NUCLEOTIDE SEQUENCE [LARGE SCALE GENOMIC DNA]</scope>
    <source>
        <strain evidence="1 2">RL17-374-BIF-D</strain>
    </source>
</reference>
<proteinExistence type="predicted"/>
<accession>A0ABW9CZV2</accession>
<evidence type="ECO:0000313" key="1">
    <source>
        <dbReference type="EMBL" id="MFM0523346.1"/>
    </source>
</evidence>
<comment type="caution">
    <text evidence="1">The sequence shown here is derived from an EMBL/GenBank/DDBJ whole genome shotgun (WGS) entry which is preliminary data.</text>
</comment>
<organism evidence="1 2">
    <name type="scientific">Caballeronia jiangsuensis</name>
    <dbReference type="NCBI Taxonomy" id="1458357"/>
    <lineage>
        <taxon>Bacteria</taxon>
        <taxon>Pseudomonadati</taxon>
        <taxon>Pseudomonadota</taxon>
        <taxon>Betaproteobacteria</taxon>
        <taxon>Burkholderiales</taxon>
        <taxon>Burkholderiaceae</taxon>
        <taxon>Caballeronia</taxon>
    </lineage>
</organism>
<sequence>ELRERIFTLHSGGEIRGSGDRKELPALFKQWDRRMSRNAKAKKDGELLNGFLLPFVDHRSTTSMQG</sequence>
<dbReference type="EMBL" id="JAQQDB010000158">
    <property type="protein sequence ID" value="MFM0523346.1"/>
    <property type="molecule type" value="Genomic_DNA"/>
</dbReference>